<keyword evidence="4" id="KW-0175">Coiled coil</keyword>
<dbReference type="InterPro" id="IPR036388">
    <property type="entry name" value="WH-like_DNA-bd_sf"/>
</dbReference>
<evidence type="ECO:0000313" key="5">
    <source>
        <dbReference type="EMBL" id="MBC8567261.1"/>
    </source>
</evidence>
<evidence type="ECO:0000313" key="6">
    <source>
        <dbReference type="Proteomes" id="UP000610862"/>
    </source>
</evidence>
<dbReference type="GO" id="GO:0003677">
    <property type="term" value="F:DNA binding"/>
    <property type="evidence" value="ECO:0007669"/>
    <property type="project" value="UniProtKB-KW"/>
</dbReference>
<dbReference type="AlphaFoldDB" id="A0A926E7X4"/>
<dbReference type="Proteomes" id="UP000610862">
    <property type="component" value="Unassembled WGS sequence"/>
</dbReference>
<organism evidence="5 6">
    <name type="scientific">Lentihominibacter hominis</name>
    <dbReference type="NCBI Taxonomy" id="2763645"/>
    <lineage>
        <taxon>Bacteria</taxon>
        <taxon>Bacillati</taxon>
        <taxon>Bacillota</taxon>
        <taxon>Clostridia</taxon>
        <taxon>Peptostreptococcales</taxon>
        <taxon>Anaerovoracaceae</taxon>
        <taxon>Lentihominibacter</taxon>
    </lineage>
</organism>
<name>A0A926E7X4_9FIRM</name>
<comment type="similarity">
    <text evidence="1 3">Belongs to the UPF0122 family.</text>
</comment>
<dbReference type="Pfam" id="PF04297">
    <property type="entry name" value="UPF0122"/>
    <property type="match status" value="1"/>
</dbReference>
<keyword evidence="6" id="KW-1185">Reference proteome</keyword>
<dbReference type="HAMAP" id="MF_00245">
    <property type="entry name" value="UPF0122"/>
    <property type="match status" value="1"/>
</dbReference>
<dbReference type="EMBL" id="JACRTA010000001">
    <property type="protein sequence ID" value="MBC8567261.1"/>
    <property type="molecule type" value="Genomic_DNA"/>
</dbReference>
<dbReference type="Gene3D" id="1.10.10.10">
    <property type="entry name" value="Winged helix-like DNA-binding domain superfamily/Winged helix DNA-binding domain"/>
    <property type="match status" value="1"/>
</dbReference>
<accession>A0A926E7X4</accession>
<comment type="function">
    <text evidence="2 3">Might take part in the signal recognition particle (SRP) pathway. This is inferred from the conservation of its genetic proximity to ftsY/ffh. May be a regulatory protein.</text>
</comment>
<dbReference type="InterPro" id="IPR007394">
    <property type="entry name" value="UPF0122"/>
</dbReference>
<dbReference type="InterPro" id="IPR054831">
    <property type="entry name" value="UPF0122_fam_protein"/>
</dbReference>
<keyword evidence="5" id="KW-0238">DNA-binding</keyword>
<gene>
    <name evidence="5" type="ORF">H8692_00595</name>
</gene>
<dbReference type="InterPro" id="IPR013324">
    <property type="entry name" value="RNA_pol_sigma_r3/r4-like"/>
</dbReference>
<dbReference type="SUPFAM" id="SSF88659">
    <property type="entry name" value="Sigma3 and sigma4 domains of RNA polymerase sigma factors"/>
    <property type="match status" value="1"/>
</dbReference>
<proteinExistence type="inferred from homology"/>
<dbReference type="PANTHER" id="PTHR40083:SF1">
    <property type="entry name" value="UPF0122 PROTEIN YLXM"/>
    <property type="match status" value="1"/>
</dbReference>
<protein>
    <recommendedName>
        <fullName evidence="3">UPF0122 protein H8692_00595</fullName>
    </recommendedName>
</protein>
<reference evidence="5" key="1">
    <citation type="submission" date="2020-08" db="EMBL/GenBank/DDBJ databases">
        <title>Genome public.</title>
        <authorList>
            <person name="Liu C."/>
            <person name="Sun Q."/>
        </authorList>
    </citation>
    <scope>NUCLEOTIDE SEQUENCE</scope>
    <source>
        <strain evidence="5">NSJ-24</strain>
    </source>
</reference>
<comment type="caution">
    <text evidence="5">The sequence shown here is derived from an EMBL/GenBank/DDBJ whole genome shotgun (WGS) entry which is preliminary data.</text>
</comment>
<evidence type="ECO:0000256" key="2">
    <source>
        <dbReference type="ARBA" id="ARBA00024764"/>
    </source>
</evidence>
<feature type="coiled-coil region" evidence="4">
    <location>
        <begin position="56"/>
        <end position="83"/>
    </location>
</feature>
<dbReference type="PANTHER" id="PTHR40083">
    <property type="entry name" value="UPF0122 PROTEIN CBO2450/CLC_2298"/>
    <property type="match status" value="1"/>
</dbReference>
<evidence type="ECO:0000256" key="3">
    <source>
        <dbReference type="HAMAP-Rule" id="MF_00245"/>
    </source>
</evidence>
<evidence type="ECO:0000256" key="1">
    <source>
        <dbReference type="ARBA" id="ARBA00008720"/>
    </source>
</evidence>
<dbReference type="NCBIfam" id="NF045758">
    <property type="entry name" value="YlxM"/>
    <property type="match status" value="1"/>
</dbReference>
<evidence type="ECO:0000256" key="4">
    <source>
        <dbReference type="SAM" id="Coils"/>
    </source>
</evidence>
<sequence length="131" mass="15113">MVQKVKSMKIDDITQASLLYDFYGQLLSKRQSQVMELYHEENLSLSEIASEFNISRQGVHDALKNAEKALSEYERKLGLVEKFRKSSDAVSKIDRIIDSTIDVLLYENTENTVKAVEDLRKVKDIIDKLEE</sequence>